<keyword evidence="3" id="KW-1185">Reference proteome</keyword>
<feature type="signal peptide" evidence="1">
    <location>
        <begin position="1"/>
        <end position="18"/>
    </location>
</feature>
<name>A0AAN6JRH9_9BASI</name>
<accession>A0AAN6JRH9</accession>
<keyword evidence="1" id="KW-0732">Signal</keyword>
<evidence type="ECO:0000256" key="1">
    <source>
        <dbReference type="SAM" id="SignalP"/>
    </source>
</evidence>
<dbReference type="AlphaFoldDB" id="A0AAN6JRH9"/>
<comment type="caution">
    <text evidence="2">The sequence shown here is derived from an EMBL/GenBank/DDBJ whole genome shotgun (WGS) entry which is preliminary data.</text>
</comment>
<sequence>MRFAAIASVIATASLVAAVPVHEGQTLHIQLPFGYKTFDVAIPTWFTDDSRAQDICPDLTVYCETKDGESVGDLGKKPFEWHKVSCRQKDQTKNDAECNLRFADKCLTQCVAKGPLGGRQ</sequence>
<dbReference type="EMBL" id="JAPDMZ010000095">
    <property type="protein sequence ID" value="KAK0550333.1"/>
    <property type="molecule type" value="Genomic_DNA"/>
</dbReference>
<gene>
    <name evidence="2" type="ORF">OC846_003718</name>
</gene>
<evidence type="ECO:0000313" key="2">
    <source>
        <dbReference type="EMBL" id="KAK0550333.1"/>
    </source>
</evidence>
<dbReference type="Proteomes" id="UP001176517">
    <property type="component" value="Unassembled WGS sequence"/>
</dbReference>
<organism evidence="2 3">
    <name type="scientific">Tilletia horrida</name>
    <dbReference type="NCBI Taxonomy" id="155126"/>
    <lineage>
        <taxon>Eukaryota</taxon>
        <taxon>Fungi</taxon>
        <taxon>Dikarya</taxon>
        <taxon>Basidiomycota</taxon>
        <taxon>Ustilaginomycotina</taxon>
        <taxon>Exobasidiomycetes</taxon>
        <taxon>Tilletiales</taxon>
        <taxon>Tilletiaceae</taxon>
        <taxon>Tilletia</taxon>
    </lineage>
</organism>
<feature type="chain" id="PRO_5042999663" evidence="1">
    <location>
        <begin position="19"/>
        <end position="120"/>
    </location>
</feature>
<evidence type="ECO:0000313" key="3">
    <source>
        <dbReference type="Proteomes" id="UP001176517"/>
    </source>
</evidence>
<proteinExistence type="predicted"/>
<reference evidence="2" key="1">
    <citation type="journal article" date="2023" name="PhytoFront">
        <title>Draft Genome Resources of Seven Strains of Tilletia horrida, Causal Agent of Kernel Smut of Rice.</title>
        <authorList>
            <person name="Khanal S."/>
            <person name="Antony Babu S."/>
            <person name="Zhou X.G."/>
        </authorList>
    </citation>
    <scope>NUCLEOTIDE SEQUENCE</scope>
    <source>
        <strain evidence="2">TX6</strain>
    </source>
</reference>
<protein>
    <submittedName>
        <fullName evidence="2">Uncharacterized protein</fullName>
    </submittedName>
</protein>